<dbReference type="Proteomes" id="UP000030651">
    <property type="component" value="Unassembled WGS sequence"/>
</dbReference>
<feature type="transmembrane region" description="Helical" evidence="2">
    <location>
        <begin position="170"/>
        <end position="198"/>
    </location>
</feature>
<feature type="region of interest" description="Disordered" evidence="1">
    <location>
        <begin position="220"/>
        <end position="240"/>
    </location>
</feature>
<dbReference type="RefSeq" id="XP_007831443.1">
    <property type="nucleotide sequence ID" value="XM_007833252.1"/>
</dbReference>
<keyword evidence="2" id="KW-1133">Transmembrane helix</keyword>
<dbReference type="OMA" id="LCVFEYT"/>
<feature type="transmembrane region" description="Helical" evidence="2">
    <location>
        <begin position="249"/>
        <end position="268"/>
    </location>
</feature>
<evidence type="ECO:0000256" key="2">
    <source>
        <dbReference type="SAM" id="Phobius"/>
    </source>
</evidence>
<evidence type="ECO:0000256" key="1">
    <source>
        <dbReference type="SAM" id="MobiDB-lite"/>
    </source>
</evidence>
<name>W3X9R4_PESFW</name>
<dbReference type="GeneID" id="19269684"/>
<organism evidence="3 4">
    <name type="scientific">Pestalotiopsis fici (strain W106-1 / CGMCC3.15140)</name>
    <dbReference type="NCBI Taxonomy" id="1229662"/>
    <lineage>
        <taxon>Eukaryota</taxon>
        <taxon>Fungi</taxon>
        <taxon>Dikarya</taxon>
        <taxon>Ascomycota</taxon>
        <taxon>Pezizomycotina</taxon>
        <taxon>Sordariomycetes</taxon>
        <taxon>Xylariomycetidae</taxon>
        <taxon>Amphisphaeriales</taxon>
        <taxon>Sporocadaceae</taxon>
        <taxon>Pestalotiopsis</taxon>
    </lineage>
</organism>
<feature type="compositionally biased region" description="Low complexity" evidence="1">
    <location>
        <begin position="406"/>
        <end position="419"/>
    </location>
</feature>
<feature type="region of interest" description="Disordered" evidence="1">
    <location>
        <begin position="344"/>
        <end position="364"/>
    </location>
</feature>
<feature type="compositionally biased region" description="Basic and acidic residues" evidence="1">
    <location>
        <begin position="392"/>
        <end position="403"/>
    </location>
</feature>
<gene>
    <name evidence="3" type="ORF">PFICI_04671</name>
</gene>
<feature type="compositionally biased region" description="Basic residues" evidence="1">
    <location>
        <begin position="344"/>
        <end position="353"/>
    </location>
</feature>
<feature type="region of interest" description="Disordered" evidence="1">
    <location>
        <begin position="387"/>
        <end position="445"/>
    </location>
</feature>
<dbReference type="HOGENOM" id="CLU_038399_0_0_1"/>
<feature type="transmembrane region" description="Helical" evidence="2">
    <location>
        <begin position="12"/>
        <end position="34"/>
    </location>
</feature>
<accession>W3X9R4</accession>
<dbReference type="eggNOG" id="ENOG502ST7N">
    <property type="taxonomic scope" value="Eukaryota"/>
</dbReference>
<proteinExistence type="predicted"/>
<dbReference type="AlphaFoldDB" id="W3X9R4"/>
<feature type="transmembrane region" description="Helical" evidence="2">
    <location>
        <begin position="80"/>
        <end position="104"/>
    </location>
</feature>
<dbReference type="OrthoDB" id="5287295at2759"/>
<keyword evidence="2" id="KW-0812">Transmembrane</keyword>
<feature type="transmembrane region" description="Helical" evidence="2">
    <location>
        <begin position="116"/>
        <end position="133"/>
    </location>
</feature>
<dbReference type="EMBL" id="KI912111">
    <property type="protein sequence ID" value="ETS82795.1"/>
    <property type="molecule type" value="Genomic_DNA"/>
</dbReference>
<dbReference type="InParanoid" id="W3X9R4"/>
<evidence type="ECO:0000313" key="3">
    <source>
        <dbReference type="EMBL" id="ETS82795.1"/>
    </source>
</evidence>
<keyword evidence="4" id="KW-1185">Reference proteome</keyword>
<feature type="transmembrane region" description="Helical" evidence="2">
    <location>
        <begin position="40"/>
        <end position="59"/>
    </location>
</feature>
<sequence>MWQLPAEATGVAAAVLFYSVICWTCNVLMLWLAWTHNERLSYVACISYFPLLSTTFSIVQQLHDYIWWQDVAVATWENRVANVGNPVLVISNGASGIDLVFFYIQYTCYNIEATFVLFWAFSLLASVYGWSFKPRWRKTFARINIAGKIVSIVLPLITICLLQVRAIQESYVAFLIIADFEFIVSCAGGAIFLLMILVRYVQSRSNFGTWTIGYGRDLETSDTDTRRSYNPHASSTANHNKRRRGARGIYDKWLIIRFTIAFVALAIFECSIATFQVTGQQNNTVDFLSDAPNATAEKAIRVAVQDLPGVTASLIPFIVFGTTRPFREKMYRTFVPRWWQRRREERRRRRRDHHPVDSYTARSSMMTQRIRVSKGVDISYSLNELTPTRSSSHYERSSDDEKGLMLSSSPLSSSPITALSPPPLSPPAAVASRVPAKGPWEDRWEHEASLHGVRWEISAGGHNHRGTQQSRR</sequence>
<reference evidence="4" key="1">
    <citation type="journal article" date="2015" name="BMC Genomics">
        <title>Genomic and transcriptomic analysis of the endophytic fungus Pestalotiopsis fici reveals its lifestyle and high potential for synthesis of natural products.</title>
        <authorList>
            <person name="Wang X."/>
            <person name="Zhang X."/>
            <person name="Liu L."/>
            <person name="Xiang M."/>
            <person name="Wang W."/>
            <person name="Sun X."/>
            <person name="Che Y."/>
            <person name="Guo L."/>
            <person name="Liu G."/>
            <person name="Guo L."/>
            <person name="Wang C."/>
            <person name="Yin W.B."/>
            <person name="Stadler M."/>
            <person name="Zhang X."/>
            <person name="Liu X."/>
        </authorList>
    </citation>
    <scope>NUCLEOTIDE SEQUENCE [LARGE SCALE GENOMIC DNA]</scope>
    <source>
        <strain evidence="4">W106-1 / CGMCC3.15140</strain>
    </source>
</reference>
<feature type="transmembrane region" description="Helical" evidence="2">
    <location>
        <begin position="145"/>
        <end position="164"/>
    </location>
</feature>
<keyword evidence="2" id="KW-0472">Membrane</keyword>
<protein>
    <submittedName>
        <fullName evidence="3">Uncharacterized protein</fullName>
    </submittedName>
</protein>
<evidence type="ECO:0000313" key="4">
    <source>
        <dbReference type="Proteomes" id="UP000030651"/>
    </source>
</evidence>
<dbReference type="KEGG" id="pfy:PFICI_04671"/>